<dbReference type="OrthoDB" id="90541at2759"/>
<gene>
    <name evidence="1" type="ORF">IV203_025533</name>
</gene>
<accession>A0A9K3K415</accession>
<dbReference type="Proteomes" id="UP000693970">
    <property type="component" value="Unassembled WGS sequence"/>
</dbReference>
<evidence type="ECO:0000313" key="2">
    <source>
        <dbReference type="Proteomes" id="UP000693970"/>
    </source>
</evidence>
<reference evidence="1" key="1">
    <citation type="journal article" date="2021" name="Sci. Rep.">
        <title>Diploid genomic architecture of Nitzschia inconspicua, an elite biomass production diatom.</title>
        <authorList>
            <person name="Oliver A."/>
            <person name="Podell S."/>
            <person name="Pinowska A."/>
            <person name="Traller J.C."/>
            <person name="Smith S.R."/>
            <person name="McClure R."/>
            <person name="Beliaev A."/>
            <person name="Bohutskyi P."/>
            <person name="Hill E.A."/>
            <person name="Rabines A."/>
            <person name="Zheng H."/>
            <person name="Allen L.Z."/>
            <person name="Kuo A."/>
            <person name="Grigoriev I.V."/>
            <person name="Allen A.E."/>
            <person name="Hazlebeck D."/>
            <person name="Allen E.E."/>
        </authorList>
    </citation>
    <scope>NUCLEOTIDE SEQUENCE</scope>
    <source>
        <strain evidence="1">Hildebrandi</strain>
    </source>
</reference>
<evidence type="ECO:0000313" key="1">
    <source>
        <dbReference type="EMBL" id="KAG7336696.1"/>
    </source>
</evidence>
<reference evidence="1" key="2">
    <citation type="submission" date="2021-04" db="EMBL/GenBank/DDBJ databases">
        <authorList>
            <person name="Podell S."/>
        </authorList>
    </citation>
    <scope>NUCLEOTIDE SEQUENCE</scope>
    <source>
        <strain evidence="1">Hildebrandi</strain>
    </source>
</reference>
<dbReference type="EMBL" id="JAGRRH010000111">
    <property type="protein sequence ID" value="KAG7336696.1"/>
    <property type="molecule type" value="Genomic_DNA"/>
</dbReference>
<organism evidence="1 2">
    <name type="scientific">Nitzschia inconspicua</name>
    <dbReference type="NCBI Taxonomy" id="303405"/>
    <lineage>
        <taxon>Eukaryota</taxon>
        <taxon>Sar</taxon>
        <taxon>Stramenopiles</taxon>
        <taxon>Ochrophyta</taxon>
        <taxon>Bacillariophyta</taxon>
        <taxon>Bacillariophyceae</taxon>
        <taxon>Bacillariophycidae</taxon>
        <taxon>Bacillariales</taxon>
        <taxon>Bacillariaceae</taxon>
        <taxon>Nitzschia</taxon>
    </lineage>
</organism>
<keyword evidence="2" id="KW-1185">Reference proteome</keyword>
<proteinExistence type="predicted"/>
<comment type="caution">
    <text evidence="1">The sequence shown here is derived from an EMBL/GenBank/DDBJ whole genome shotgun (WGS) entry which is preliminary data.</text>
</comment>
<sequence length="155" mass="18323">MRPPLPPPLLVHIHRLYIANPVYRHSTIIGFLCKPSDDMLMESFQDRHECFHSLRPSTRVLWCDLIPKRSCCSRWCHKEQGFYEEASMKKLFDSLMCACVRRRHIIHQGWKQHVGSLGRSDEAKKIAKRISSWLYSFMKSIETLDEYKALFSSHM</sequence>
<name>A0A9K3K415_9STRA</name>
<protein>
    <submittedName>
        <fullName evidence="1">Uncharacterized protein</fullName>
    </submittedName>
</protein>
<dbReference type="AlphaFoldDB" id="A0A9K3K415"/>